<evidence type="ECO:0008006" key="10">
    <source>
        <dbReference type="Google" id="ProtNLM"/>
    </source>
</evidence>
<comment type="subcellular location">
    <subcellularLocation>
        <location evidence="1">Membrane</location>
        <topology evidence="1">Single-pass type II membrane protein</topology>
    </subcellularLocation>
</comment>
<organism evidence="8 9">
    <name type="scientific">Polyplosphaeria fusca</name>
    <dbReference type="NCBI Taxonomy" id="682080"/>
    <lineage>
        <taxon>Eukaryota</taxon>
        <taxon>Fungi</taxon>
        <taxon>Dikarya</taxon>
        <taxon>Ascomycota</taxon>
        <taxon>Pezizomycotina</taxon>
        <taxon>Dothideomycetes</taxon>
        <taxon>Pleosporomycetidae</taxon>
        <taxon>Pleosporales</taxon>
        <taxon>Tetraplosphaeriaceae</taxon>
        <taxon>Polyplosphaeria</taxon>
    </lineage>
</organism>
<gene>
    <name evidence="8" type="ORF">EJ04DRAFT_174629</name>
</gene>
<dbReference type="Gene3D" id="3.90.550.50">
    <property type="match status" value="1"/>
</dbReference>
<dbReference type="GO" id="GO:0016020">
    <property type="term" value="C:membrane"/>
    <property type="evidence" value="ECO:0007669"/>
    <property type="project" value="UniProtKB-SubCell"/>
</dbReference>
<evidence type="ECO:0000256" key="5">
    <source>
        <dbReference type="ARBA" id="ARBA00022989"/>
    </source>
</evidence>
<keyword evidence="9" id="KW-1185">Reference proteome</keyword>
<feature type="transmembrane region" description="Helical" evidence="7">
    <location>
        <begin position="12"/>
        <end position="32"/>
    </location>
</feature>
<dbReference type="AlphaFoldDB" id="A0A9P4R342"/>
<evidence type="ECO:0000256" key="7">
    <source>
        <dbReference type="SAM" id="Phobius"/>
    </source>
</evidence>
<name>A0A9P4R342_9PLEO</name>
<evidence type="ECO:0000256" key="3">
    <source>
        <dbReference type="ARBA" id="ARBA00022692"/>
    </source>
</evidence>
<protein>
    <recommendedName>
        <fullName evidence="10">Glycosyltransferase family 31 protein</fullName>
    </recommendedName>
</protein>
<comment type="similarity">
    <text evidence="2">Belongs to the glycosyltransferase 31 family. Beta3-Gal-T subfamily.</text>
</comment>
<dbReference type="InterPro" id="IPR026050">
    <property type="entry name" value="C1GALT1/C1GALT1_chp1"/>
</dbReference>
<keyword evidence="3 7" id="KW-0812">Transmembrane</keyword>
<evidence type="ECO:0000256" key="1">
    <source>
        <dbReference type="ARBA" id="ARBA00004606"/>
    </source>
</evidence>
<sequence>MFTKHRTSRFRFVPRVVLLAILIYAFIWITGYPRQYDDDELPPDASRAKSAPTESPFCVELDQVVVGIRTTATDVWSKVPSALLFTYPAKYESVIVLGDLHMEVGAFHVHDVLDRFDDSLRRTSPDLERYRQQMTYQMQSRNLGALVEQDEVKERDIRLRLEKHKILRTLERTWQHLPERNWYVFVDADTYLVRPNMLSWLGQYDSGESILFGNWPRPGAEDSPSLGSTFVLSVQAMRALLVERKDVVQSWDTRLAEFPSAYAALASVLSTAVGLAPNRTWPGISGFNPRTVPYGPGVWCEQVIAMQSVPTGIASELWRLQNQREDYDHIHDPLTFADLWSRFIQPESMDEPREDWDNLSSGLENAKWNILFEATPHSIEHAHHSNRDDQSRAIRGEESWIACRESCNTNEQCVQWSFSSLATPNHNENGDTRCHLSRSLRFGQHVGAQTVDVDGEGAKSTWNSGWRRDRFEKWAQHQRCKSQQN</sequence>
<evidence type="ECO:0000256" key="4">
    <source>
        <dbReference type="ARBA" id="ARBA00022968"/>
    </source>
</evidence>
<keyword evidence="5 7" id="KW-1133">Transmembrane helix</keyword>
<proteinExistence type="inferred from homology"/>
<accession>A0A9P4R342</accession>
<comment type="caution">
    <text evidence="8">The sequence shown here is derived from an EMBL/GenBank/DDBJ whole genome shotgun (WGS) entry which is preliminary data.</text>
</comment>
<dbReference type="EMBL" id="ML996128">
    <property type="protein sequence ID" value="KAF2736135.1"/>
    <property type="molecule type" value="Genomic_DNA"/>
</dbReference>
<dbReference type="PANTHER" id="PTHR23033:SF40">
    <property type="entry name" value="APPLE DOMAIN-CONTAINING PROTEIN"/>
    <property type="match status" value="1"/>
</dbReference>
<evidence type="ECO:0000256" key="6">
    <source>
        <dbReference type="ARBA" id="ARBA00023136"/>
    </source>
</evidence>
<evidence type="ECO:0000256" key="2">
    <source>
        <dbReference type="ARBA" id="ARBA00006462"/>
    </source>
</evidence>
<evidence type="ECO:0000313" key="8">
    <source>
        <dbReference type="EMBL" id="KAF2736135.1"/>
    </source>
</evidence>
<keyword evidence="6 7" id="KW-0472">Membrane</keyword>
<keyword evidence="4" id="KW-0735">Signal-anchor</keyword>
<evidence type="ECO:0000313" key="9">
    <source>
        <dbReference type="Proteomes" id="UP000799444"/>
    </source>
</evidence>
<reference evidence="8" key="1">
    <citation type="journal article" date="2020" name="Stud. Mycol.">
        <title>101 Dothideomycetes genomes: a test case for predicting lifestyles and emergence of pathogens.</title>
        <authorList>
            <person name="Haridas S."/>
            <person name="Albert R."/>
            <person name="Binder M."/>
            <person name="Bloem J."/>
            <person name="Labutti K."/>
            <person name="Salamov A."/>
            <person name="Andreopoulos B."/>
            <person name="Baker S."/>
            <person name="Barry K."/>
            <person name="Bills G."/>
            <person name="Bluhm B."/>
            <person name="Cannon C."/>
            <person name="Castanera R."/>
            <person name="Culley D."/>
            <person name="Daum C."/>
            <person name="Ezra D."/>
            <person name="Gonzalez J."/>
            <person name="Henrissat B."/>
            <person name="Kuo A."/>
            <person name="Liang C."/>
            <person name="Lipzen A."/>
            <person name="Lutzoni F."/>
            <person name="Magnuson J."/>
            <person name="Mondo S."/>
            <person name="Nolan M."/>
            <person name="Ohm R."/>
            <person name="Pangilinan J."/>
            <person name="Park H.-J."/>
            <person name="Ramirez L."/>
            <person name="Alfaro M."/>
            <person name="Sun H."/>
            <person name="Tritt A."/>
            <person name="Yoshinaga Y."/>
            <person name="Zwiers L.-H."/>
            <person name="Turgeon B."/>
            <person name="Goodwin S."/>
            <person name="Spatafora J."/>
            <person name="Crous P."/>
            <person name="Grigoriev I."/>
        </authorList>
    </citation>
    <scope>NUCLEOTIDE SEQUENCE</scope>
    <source>
        <strain evidence="8">CBS 125425</strain>
    </source>
</reference>
<dbReference type="PANTHER" id="PTHR23033">
    <property type="entry name" value="BETA1,3-GALACTOSYLTRANSFERASE"/>
    <property type="match status" value="1"/>
</dbReference>
<dbReference type="OrthoDB" id="414175at2759"/>
<dbReference type="Proteomes" id="UP000799444">
    <property type="component" value="Unassembled WGS sequence"/>
</dbReference>